<keyword evidence="1" id="KW-0677">Repeat</keyword>
<sequence>MKVDFSDPERENKIEKKTKGVLNFMKKLTITIALLLVVALAMPAFAQSFSDVPSDHWAYDAINKLVAAGIVEGYPDGEFKGQQSMTRYEMAVMVSRALDKIADEQQALANEVDKMGEGLTTGQAEDVTAIVKSLMEKNTDKTLSDQEAKEVADIVDALTFELKAELKVLGADIDAVESDLAEVQKTVAKLKSDMPQDNIEFGMDITTKFETANYNENVDETIALWADGDALDLDLPTVTKGGTSYTASNANNWSNLDNANDTDLDNDPTVPFTDSSGTVRSFDPETDTFSWEDADDLPSERRFWQEYDLNVNGNLGDAKFNLDIDTLTNSFAAEHSAFGYEEGNSNTLEMDSALLEVAYDGFGLRMGDFADYHVEKYLTDEEDMEGLEASYTYNDINFEAIVLGDDDDTSDDYYGFVADKNMGYGNLAGKVYHVRADGPNESTYVAVELTDFNATDAFTFGGEVAFNDWERNTNSESDIYAMVNGEFAANEALTVNAMVETVGADFLAIDDDLAGDDATVTSRSNFDNVDYDKFELGAKYVVNEMNSVNGSVAVVQPGDKNYVASAEDKLVVNAGWDNVYGDFTNNVAVEYTDNDGFVNDHTVTVIELGTEYAWNELTTLGAALVNKNEEKAAGNVINYNYLKGTLDKELADNLTWNTEAKYIIGDVGLNEIEGEGSALTTSLSVSF</sequence>
<organism evidence="4 5">
    <name type="scientific">Halanaerobium saccharolyticum</name>
    <dbReference type="NCBI Taxonomy" id="43595"/>
    <lineage>
        <taxon>Bacteria</taxon>
        <taxon>Bacillati</taxon>
        <taxon>Bacillota</taxon>
        <taxon>Clostridia</taxon>
        <taxon>Halanaerobiales</taxon>
        <taxon>Halanaerobiaceae</taxon>
        <taxon>Halanaerobium</taxon>
    </lineage>
</organism>
<reference evidence="4 5" key="1">
    <citation type="submission" date="2019-03" db="EMBL/GenBank/DDBJ databases">
        <title>Subsurface microbial communities from deep shales in Ohio and West Virginia, USA.</title>
        <authorList>
            <person name="Wrighton K."/>
        </authorList>
    </citation>
    <scope>NUCLEOTIDE SEQUENCE [LARGE SCALE GENOMIC DNA]</scope>
    <source>
        <strain evidence="4 5">MA284_T2</strain>
    </source>
</reference>
<dbReference type="PANTHER" id="PTHR43308:SF1">
    <property type="entry name" value="OUTER MEMBRANE PROTEIN ALPHA"/>
    <property type="match status" value="1"/>
</dbReference>
<protein>
    <submittedName>
        <fullName evidence="4">S-layer family protein</fullName>
    </submittedName>
</protein>
<gene>
    <name evidence="4" type="ORF">DFR79_1651</name>
</gene>
<evidence type="ECO:0000313" key="5">
    <source>
        <dbReference type="Proteomes" id="UP000295064"/>
    </source>
</evidence>
<evidence type="ECO:0000313" key="4">
    <source>
        <dbReference type="EMBL" id="TDO69763.1"/>
    </source>
</evidence>
<comment type="caution">
    <text evidence="4">The sequence shown here is derived from an EMBL/GenBank/DDBJ whole genome shotgun (WGS) entry which is preliminary data.</text>
</comment>
<dbReference type="Proteomes" id="UP000295064">
    <property type="component" value="Unassembled WGS sequence"/>
</dbReference>
<dbReference type="Pfam" id="PF00395">
    <property type="entry name" value="SLH"/>
    <property type="match status" value="1"/>
</dbReference>
<feature type="chain" id="PRO_5020483583" evidence="2">
    <location>
        <begin position="47"/>
        <end position="687"/>
    </location>
</feature>
<name>A0A4R6L7C1_9FIRM</name>
<feature type="signal peptide" evidence="2">
    <location>
        <begin position="1"/>
        <end position="46"/>
    </location>
</feature>
<dbReference type="EMBL" id="SNWX01000065">
    <property type="protein sequence ID" value="TDO69763.1"/>
    <property type="molecule type" value="Genomic_DNA"/>
</dbReference>
<keyword evidence="2" id="KW-0732">Signal</keyword>
<dbReference type="AlphaFoldDB" id="A0A4R6L7C1"/>
<dbReference type="InterPro" id="IPR051465">
    <property type="entry name" value="Cell_Envelope_Struct_Comp"/>
</dbReference>
<dbReference type="PROSITE" id="PS51272">
    <property type="entry name" value="SLH"/>
    <property type="match status" value="1"/>
</dbReference>
<accession>A0A4R6L7C1</accession>
<evidence type="ECO:0000259" key="3">
    <source>
        <dbReference type="PROSITE" id="PS51272"/>
    </source>
</evidence>
<feature type="domain" description="SLH" evidence="3">
    <location>
        <begin position="45"/>
        <end position="108"/>
    </location>
</feature>
<evidence type="ECO:0000256" key="1">
    <source>
        <dbReference type="ARBA" id="ARBA00022737"/>
    </source>
</evidence>
<evidence type="ECO:0000256" key="2">
    <source>
        <dbReference type="SAM" id="SignalP"/>
    </source>
</evidence>
<dbReference type="InterPro" id="IPR001119">
    <property type="entry name" value="SLH_dom"/>
</dbReference>
<proteinExistence type="predicted"/>
<dbReference type="PANTHER" id="PTHR43308">
    <property type="entry name" value="OUTER MEMBRANE PROTEIN ALPHA-RELATED"/>
    <property type="match status" value="1"/>
</dbReference>